<protein>
    <submittedName>
        <fullName evidence="1">Uncharacterized protein</fullName>
    </submittedName>
</protein>
<evidence type="ECO:0000313" key="1">
    <source>
        <dbReference type="EMBL" id="OCC15390.1"/>
    </source>
</evidence>
<evidence type="ECO:0000313" key="2">
    <source>
        <dbReference type="Proteomes" id="UP000093080"/>
    </source>
</evidence>
<organism evidence="1 2">
    <name type="scientific">Dissulfuribacter thermophilus</name>
    <dbReference type="NCBI Taxonomy" id="1156395"/>
    <lineage>
        <taxon>Bacteria</taxon>
        <taxon>Pseudomonadati</taxon>
        <taxon>Thermodesulfobacteriota</taxon>
        <taxon>Dissulfuribacteria</taxon>
        <taxon>Dissulfuribacterales</taxon>
        <taxon>Dissulfuribacteraceae</taxon>
        <taxon>Dissulfuribacter</taxon>
    </lineage>
</organism>
<sequence>MKIWETNIYVLTHLFIFSFFTLTAAANAKTWHIYFMGQKMDYLSGTVHNHNGEGTLTIEEKDDAQKTVSINIITNDGAYDYNGEFSGYGSENTFGAVTDSGNDDYRDNIAGYITSSGDVVGKLIITDLSAGHNSNSNIYDFSSNASLLSHQSSTAAVSTTDQCATYNFQSSTLHIPCLTIGQENYSLDLKLINENPVQLELQGMAKLQDDQENTIFRGWVTLAKPVSGASLNIYTLEGKAIYHSEGPVTSGFGSFLIGVEKKLPSDFRVICTPSSSDPELAGIELMADVRNYNPNTDTIYVNAVTTLVSRYMDRHKDTNVTAAINTVKAFLEIPDYVTIGRGLSVNNAFFSHLAFLNEAKKNGGLSAFIEILIDEMETPGSTTHPFPQPEGLLKSMTGPTVNYVLDGLTKGALSYVGGNTLGWGLKMLGLGSIIDPDNGAEMINTLKGIKDQITQLSDQISHQMANLKNELKGALILNHYDNKNDEIFHLALEVRQIQDDLTTLVSDNSSGNTTWRNDETTRIKNAISKFISMRNQFHGTLYGDQSSESLLKLWIEVVKSRHRFITSDDYKTIKGLFDYYDKIQLALLELVVEYAVSEGASNSTIQHYIDEYREHRELQLEMLPQEVPEGLFVDTKTGKMWMRRPVTTLPGRNYKDVRGGLYYVHGYPPVLDQPNPNAPINQTTSVHSYGFHNWMLPTPEDLDELMHDYNGNRATEDWFVKNGAFQQGLSMKAIFMTSGGNVWTRNWYWDASRAREMVTIKCIGVDGKTTEVAILKEGAAQMGSIFPVRIPVQNERYY</sequence>
<dbReference type="AlphaFoldDB" id="A0A1B9F656"/>
<dbReference type="EMBL" id="MAGO01000005">
    <property type="protein sequence ID" value="OCC15390.1"/>
    <property type="molecule type" value="Genomic_DNA"/>
</dbReference>
<keyword evidence="2" id="KW-1185">Reference proteome</keyword>
<comment type="caution">
    <text evidence="1">The sequence shown here is derived from an EMBL/GenBank/DDBJ whole genome shotgun (WGS) entry which is preliminary data.</text>
</comment>
<gene>
    <name evidence="1" type="ORF">DBT_1137</name>
</gene>
<accession>A0A1B9F656</accession>
<dbReference type="RefSeq" id="WP_067617400.1">
    <property type="nucleotide sequence ID" value="NZ_MAGO01000005.1"/>
</dbReference>
<name>A0A1B9F656_9BACT</name>
<reference evidence="1 2" key="1">
    <citation type="submission" date="2016-06" db="EMBL/GenBank/DDBJ databases">
        <title>Respiratory ammonification of nitrate coupled to the oxidation of elemental sulfur in deep-sea autotrophic thermophilic bacteria.</title>
        <authorList>
            <person name="Slobodkina G.B."/>
            <person name="Mardanov A.V."/>
            <person name="Ravin N.V."/>
            <person name="Frolova A.A."/>
            <person name="Viryasiv M.B."/>
            <person name="Chernyh N.A."/>
            <person name="Bonch-Osmolovskaya E.A."/>
            <person name="Slobodkin A.I."/>
        </authorList>
    </citation>
    <scope>NUCLEOTIDE SEQUENCE [LARGE SCALE GENOMIC DNA]</scope>
    <source>
        <strain evidence="1 2">S69</strain>
    </source>
</reference>
<proteinExistence type="predicted"/>
<dbReference type="Proteomes" id="UP000093080">
    <property type="component" value="Unassembled WGS sequence"/>
</dbReference>